<evidence type="ECO:0000259" key="6">
    <source>
        <dbReference type="Pfam" id="PF00441"/>
    </source>
</evidence>
<dbReference type="OrthoDB" id="9769473at2"/>
<evidence type="ECO:0000313" key="15">
    <source>
        <dbReference type="Proteomes" id="UP000623307"/>
    </source>
</evidence>
<dbReference type="Gene3D" id="1.10.540.10">
    <property type="entry name" value="Acyl-CoA dehydrogenase/oxidase, N-terminal domain"/>
    <property type="match status" value="1"/>
</dbReference>
<dbReference type="SUPFAM" id="SSF56645">
    <property type="entry name" value="Acyl-CoA dehydrogenase NM domain-like"/>
    <property type="match status" value="1"/>
</dbReference>
<dbReference type="SUPFAM" id="SSF47203">
    <property type="entry name" value="Acyl-CoA dehydrogenase C-terminal domain-like"/>
    <property type="match status" value="1"/>
</dbReference>
<dbReference type="EMBL" id="OGUS01000143">
    <property type="protein sequence ID" value="SPC24373.1"/>
    <property type="molecule type" value="Genomic_DNA"/>
</dbReference>
<dbReference type="InterPro" id="IPR036250">
    <property type="entry name" value="AcylCo_DH-like_C"/>
</dbReference>
<keyword evidence="3" id="KW-0285">Flavoprotein</keyword>
<evidence type="ECO:0000313" key="13">
    <source>
        <dbReference type="Proteomes" id="UP000256862"/>
    </source>
</evidence>
<feature type="domain" description="Acyl-CoA dehydrogenase/oxidase N-terminal" evidence="8">
    <location>
        <begin position="6"/>
        <end position="119"/>
    </location>
</feature>
<dbReference type="EMBL" id="CP032518">
    <property type="protein sequence ID" value="QEZ43043.1"/>
    <property type="molecule type" value="Genomic_DNA"/>
</dbReference>
<dbReference type="EMBL" id="OGUS01000084">
    <property type="protein sequence ID" value="SPC07792.1"/>
    <property type="molecule type" value="Genomic_DNA"/>
</dbReference>
<dbReference type="InterPro" id="IPR009100">
    <property type="entry name" value="AcylCoA_DH/oxidase_NM_dom_sf"/>
</dbReference>
<gene>
    <name evidence="12" type="ORF">CO2235_MP80253</name>
    <name evidence="11" type="ORF">CO2235_U770234</name>
    <name evidence="9" type="ORF">D2917_01510</name>
    <name evidence="10" type="ORF">JTE92_06660</name>
</gene>
<dbReference type="Proteomes" id="UP000256862">
    <property type="component" value="Plasmid CO2235_mp"/>
</dbReference>
<dbReference type="Proteomes" id="UP000325743">
    <property type="component" value="Chromosome 1"/>
</dbReference>
<dbReference type="GO" id="GO:0003995">
    <property type="term" value="F:acyl-CoA dehydrogenase activity"/>
    <property type="evidence" value="ECO:0007669"/>
    <property type="project" value="TreeGrafter"/>
</dbReference>
<dbReference type="RefSeq" id="WP_063239224.1">
    <property type="nucleotide sequence ID" value="NZ_CP032518.1"/>
</dbReference>
<dbReference type="Gene3D" id="1.20.140.10">
    <property type="entry name" value="Butyryl-CoA Dehydrogenase, subunit A, domain 3"/>
    <property type="match status" value="1"/>
</dbReference>
<reference evidence="9 14" key="3">
    <citation type="submission" date="2018-09" db="EMBL/GenBank/DDBJ databases">
        <title>Complete genome sequence of Cupriavidus oxalaticus T2, a bacterium capable of phenol tolerance and degradation.</title>
        <authorList>
            <person name="Yan J."/>
        </authorList>
    </citation>
    <scope>NUCLEOTIDE SEQUENCE [LARGE SCALE GENOMIC DNA]</scope>
    <source>
        <strain evidence="9 14">T2</strain>
    </source>
</reference>
<evidence type="ECO:0000256" key="5">
    <source>
        <dbReference type="ARBA" id="ARBA00023002"/>
    </source>
</evidence>
<dbReference type="InterPro" id="IPR013786">
    <property type="entry name" value="AcylCoA_DH/ox_N"/>
</dbReference>
<evidence type="ECO:0000256" key="4">
    <source>
        <dbReference type="ARBA" id="ARBA00022827"/>
    </source>
</evidence>
<evidence type="ECO:0000313" key="9">
    <source>
        <dbReference type="EMBL" id="QEZ43043.1"/>
    </source>
</evidence>
<keyword evidence="5" id="KW-0560">Oxidoreductase</keyword>
<reference evidence="13" key="2">
    <citation type="submission" date="2018-01" db="EMBL/GenBank/DDBJ databases">
        <authorList>
            <person name="Gaut B.S."/>
            <person name="Morton B.R."/>
            <person name="Clegg M.T."/>
            <person name="Duvall M.R."/>
        </authorList>
    </citation>
    <scope>NUCLEOTIDE SEQUENCE [LARGE SCALE GENOMIC DNA]</scope>
</reference>
<evidence type="ECO:0000313" key="11">
    <source>
        <dbReference type="EMBL" id="SPC07792.1"/>
    </source>
</evidence>
<dbReference type="AlphaFoldDB" id="A0A375FS66"/>
<proteinExistence type="inferred from homology"/>
<protein>
    <submittedName>
        <fullName evidence="9 10">Acyl-CoA dehydrogenase</fullName>
    </submittedName>
    <submittedName>
        <fullName evidence="11">Acyl-CoA dehydrogenase-like protein</fullName>
    </submittedName>
</protein>
<evidence type="ECO:0000259" key="7">
    <source>
        <dbReference type="Pfam" id="PF02770"/>
    </source>
</evidence>
<reference evidence="10 15" key="4">
    <citation type="submission" date="2021-02" db="EMBL/GenBank/DDBJ databases">
        <title>Complete Genome Sequence of Cupriavidus oxalaticus Strain Ox1, a Soil Oxalate-Degrading Species.</title>
        <authorList>
            <person name="Palmieri F."/>
            <person name="Udriet P."/>
            <person name="Deuasquier M."/>
            <person name="Beaudoing E."/>
            <person name="Johnson S.L."/>
            <person name="Davenport K.W."/>
            <person name="Chain P.S."/>
            <person name="Bindschedler S."/>
            <person name="Junier P."/>
        </authorList>
    </citation>
    <scope>NUCLEOTIDE SEQUENCE [LARGE SCALE GENOMIC DNA]</scope>
    <source>
        <strain evidence="10 15">Ox1</strain>
    </source>
</reference>
<evidence type="ECO:0000313" key="14">
    <source>
        <dbReference type="Proteomes" id="UP000325743"/>
    </source>
</evidence>
<dbReference type="GeneID" id="303489193"/>
<dbReference type="Pfam" id="PF00441">
    <property type="entry name" value="Acyl-CoA_dh_1"/>
    <property type="match status" value="1"/>
</dbReference>
<evidence type="ECO:0000313" key="12">
    <source>
        <dbReference type="EMBL" id="SPC24373.1"/>
    </source>
</evidence>
<dbReference type="InterPro" id="IPR037069">
    <property type="entry name" value="AcylCoA_DH/ox_N_sf"/>
</dbReference>
<keyword evidence="15" id="KW-1185">Reference proteome</keyword>
<evidence type="ECO:0000256" key="3">
    <source>
        <dbReference type="ARBA" id="ARBA00022630"/>
    </source>
</evidence>
<dbReference type="Gene3D" id="2.40.110.10">
    <property type="entry name" value="Butyryl-CoA Dehydrogenase, subunit A, domain 2"/>
    <property type="match status" value="1"/>
</dbReference>
<comment type="cofactor">
    <cofactor evidence="1">
        <name>FAD</name>
        <dbReference type="ChEBI" id="CHEBI:57692"/>
    </cofactor>
</comment>
<comment type="similarity">
    <text evidence="2">Belongs to the acyl-CoA dehydrogenase family.</text>
</comment>
<dbReference type="InterPro" id="IPR009075">
    <property type="entry name" value="AcylCo_DH/oxidase_C"/>
</dbReference>
<dbReference type="PANTHER" id="PTHR43884:SF20">
    <property type="entry name" value="ACYL-COA DEHYDROGENASE FADE28"/>
    <property type="match status" value="1"/>
</dbReference>
<feature type="domain" description="Acyl-CoA dehydrogenase/oxidase C-terminal" evidence="6">
    <location>
        <begin position="228"/>
        <end position="372"/>
    </location>
</feature>
<dbReference type="PANTHER" id="PTHR43884">
    <property type="entry name" value="ACYL-COA DEHYDROGENASE"/>
    <property type="match status" value="1"/>
</dbReference>
<dbReference type="Pfam" id="PF02770">
    <property type="entry name" value="Acyl-CoA_dh_M"/>
    <property type="match status" value="1"/>
</dbReference>
<dbReference type="CDD" id="cd00567">
    <property type="entry name" value="ACAD"/>
    <property type="match status" value="1"/>
</dbReference>
<dbReference type="Pfam" id="PF02771">
    <property type="entry name" value="Acyl-CoA_dh_N"/>
    <property type="match status" value="1"/>
</dbReference>
<sequence length="379" mass="40319">MPIVLTDTQEMLRDSAMTFLQENAPISALRTLRDTRDPAGFSRELWQRCAALGFAGVMIDEAYGGSGLGAVEAGVIAEAIGTTLAPLPFLSTAVLGASLVGLYGNDSQRSALLPAVAAGRHLMALALDETARHRPERIATQARRDADGYVLDGSKVFVVDGHVADTLVVAARTGAAGASDGISLFLVPRDHAGVQVERCVLADATNAARITFDAARVPADALLGNAGAGAQMLERVLDIARAVLSSELLGIADASFTRTLAYLKERRQFGKAIGEFQALQHRAAHLFAEIELARAAVLRCQQRLDEGHADGPEPLVCVAKAKAGDTATLAVQEGVQMHGGIGMTDEFDIGFFMKRARTAQEWLGDANWQLDRWATLRGY</sequence>
<dbReference type="GO" id="GO:0050660">
    <property type="term" value="F:flavin adenine dinucleotide binding"/>
    <property type="evidence" value="ECO:0007669"/>
    <property type="project" value="InterPro"/>
</dbReference>
<evidence type="ECO:0000256" key="1">
    <source>
        <dbReference type="ARBA" id="ARBA00001974"/>
    </source>
</evidence>
<dbReference type="EMBL" id="CP069811">
    <property type="protein sequence ID" value="QRQ90362.1"/>
    <property type="molecule type" value="Genomic_DNA"/>
</dbReference>
<evidence type="ECO:0000256" key="2">
    <source>
        <dbReference type="ARBA" id="ARBA00009347"/>
    </source>
</evidence>
<feature type="domain" description="Acyl-CoA oxidase/dehydrogenase middle" evidence="7">
    <location>
        <begin position="135"/>
        <end position="200"/>
    </location>
</feature>
<evidence type="ECO:0000259" key="8">
    <source>
        <dbReference type="Pfam" id="PF02771"/>
    </source>
</evidence>
<organism evidence="11 13">
    <name type="scientific">Cupriavidus oxalaticus</name>
    <dbReference type="NCBI Taxonomy" id="96344"/>
    <lineage>
        <taxon>Bacteria</taxon>
        <taxon>Pseudomonadati</taxon>
        <taxon>Pseudomonadota</taxon>
        <taxon>Betaproteobacteria</taxon>
        <taxon>Burkholderiales</taxon>
        <taxon>Burkholderiaceae</taxon>
        <taxon>Cupriavidus</taxon>
    </lineage>
</organism>
<accession>A0A375FS66</accession>
<dbReference type="InterPro" id="IPR046373">
    <property type="entry name" value="Acyl-CoA_Oxase/DH_mid-dom_sf"/>
</dbReference>
<dbReference type="Proteomes" id="UP000623307">
    <property type="component" value="Chromosome 1"/>
</dbReference>
<reference evidence="11" key="1">
    <citation type="submission" date="2018-01" db="EMBL/GenBank/DDBJ databases">
        <authorList>
            <person name="Clerissi C."/>
        </authorList>
    </citation>
    <scope>NUCLEOTIDE SEQUENCE</scope>
    <source>
        <strain evidence="11">Cupriavidus oxalaticus LMG 2235</strain>
    </source>
</reference>
<keyword evidence="4" id="KW-0274">FAD</keyword>
<name>A0A375FS66_9BURK</name>
<dbReference type="InterPro" id="IPR006091">
    <property type="entry name" value="Acyl-CoA_Oxase/DH_mid-dom"/>
</dbReference>
<evidence type="ECO:0000313" key="10">
    <source>
        <dbReference type="EMBL" id="QRQ90362.1"/>
    </source>
</evidence>